<feature type="region of interest" description="Disordered" evidence="6">
    <location>
        <begin position="195"/>
        <end position="290"/>
    </location>
</feature>
<dbReference type="GO" id="GO:0007004">
    <property type="term" value="P:telomere maintenance via telomerase"/>
    <property type="evidence" value="ECO:0007669"/>
    <property type="project" value="InterPro"/>
</dbReference>
<dbReference type="Pfam" id="PF10341">
    <property type="entry name" value="TPP1"/>
    <property type="match status" value="1"/>
</dbReference>
<feature type="compositionally biased region" description="Polar residues" evidence="6">
    <location>
        <begin position="517"/>
        <end position="526"/>
    </location>
</feature>
<feature type="compositionally biased region" description="Low complexity" evidence="6">
    <location>
        <begin position="479"/>
        <end position="488"/>
    </location>
</feature>
<feature type="compositionally biased region" description="Acidic residues" evidence="6">
    <location>
        <begin position="469"/>
        <end position="478"/>
    </location>
</feature>
<feature type="compositionally biased region" description="Low complexity" evidence="6">
    <location>
        <begin position="649"/>
        <end position="667"/>
    </location>
</feature>
<gene>
    <name evidence="8" type="ORF">LTR09_011206</name>
</gene>
<comment type="subcellular location">
    <subcellularLocation>
        <location evidence="2">Chromosome</location>
        <location evidence="2">Telomere</location>
    </subcellularLocation>
    <subcellularLocation>
        <location evidence="1">Nucleus</location>
    </subcellularLocation>
</comment>
<feature type="compositionally biased region" description="Polar residues" evidence="6">
    <location>
        <begin position="1042"/>
        <end position="1058"/>
    </location>
</feature>
<feature type="compositionally biased region" description="Low complexity" evidence="6">
    <location>
        <begin position="741"/>
        <end position="753"/>
    </location>
</feature>
<keyword evidence="4" id="KW-0779">Telomere</keyword>
<evidence type="ECO:0000259" key="7">
    <source>
        <dbReference type="Pfam" id="PF10341"/>
    </source>
</evidence>
<evidence type="ECO:0000313" key="8">
    <source>
        <dbReference type="EMBL" id="KAK3047334.1"/>
    </source>
</evidence>
<dbReference type="EMBL" id="JAWDJX010000063">
    <property type="protein sequence ID" value="KAK3047334.1"/>
    <property type="molecule type" value="Genomic_DNA"/>
</dbReference>
<feature type="region of interest" description="Disordered" evidence="6">
    <location>
        <begin position="641"/>
        <end position="777"/>
    </location>
</feature>
<organism evidence="8 9">
    <name type="scientific">Extremus antarcticus</name>
    <dbReference type="NCBI Taxonomy" id="702011"/>
    <lineage>
        <taxon>Eukaryota</taxon>
        <taxon>Fungi</taxon>
        <taxon>Dikarya</taxon>
        <taxon>Ascomycota</taxon>
        <taxon>Pezizomycotina</taxon>
        <taxon>Dothideomycetes</taxon>
        <taxon>Dothideomycetidae</taxon>
        <taxon>Mycosphaerellales</taxon>
        <taxon>Extremaceae</taxon>
        <taxon>Extremus</taxon>
    </lineage>
</organism>
<reference evidence="8" key="1">
    <citation type="submission" date="2023-04" db="EMBL/GenBank/DDBJ databases">
        <title>Black Yeasts Isolated from many extreme environments.</title>
        <authorList>
            <person name="Coleine C."/>
            <person name="Stajich J.E."/>
            <person name="Selbmann L."/>
        </authorList>
    </citation>
    <scope>NUCLEOTIDE SEQUENCE</scope>
    <source>
        <strain evidence="8">CCFEE 5312</strain>
    </source>
</reference>
<dbReference type="GO" id="GO:0005697">
    <property type="term" value="C:telomerase holoenzyme complex"/>
    <property type="evidence" value="ECO:0007669"/>
    <property type="project" value="InterPro"/>
</dbReference>
<feature type="compositionally biased region" description="Polar residues" evidence="6">
    <location>
        <begin position="236"/>
        <end position="248"/>
    </location>
</feature>
<feature type="compositionally biased region" description="Polar residues" evidence="6">
    <location>
        <begin position="579"/>
        <end position="591"/>
    </location>
</feature>
<evidence type="ECO:0000256" key="5">
    <source>
        <dbReference type="ARBA" id="ARBA00023242"/>
    </source>
</evidence>
<evidence type="ECO:0000256" key="6">
    <source>
        <dbReference type="SAM" id="MobiDB-lite"/>
    </source>
</evidence>
<dbReference type="AlphaFoldDB" id="A0AAJ0DCA2"/>
<accession>A0AAJ0DCA2</accession>
<feature type="region of interest" description="Disordered" evidence="6">
    <location>
        <begin position="305"/>
        <end position="432"/>
    </location>
</feature>
<feature type="compositionally biased region" description="Polar residues" evidence="6">
    <location>
        <begin position="855"/>
        <end position="865"/>
    </location>
</feature>
<evidence type="ECO:0000256" key="2">
    <source>
        <dbReference type="ARBA" id="ARBA00004574"/>
    </source>
</evidence>
<feature type="region of interest" description="Disordered" evidence="6">
    <location>
        <begin position="1042"/>
        <end position="1145"/>
    </location>
</feature>
<name>A0AAJ0DCA2_9PEZI</name>
<sequence>MAPPVDWLGRFIEQELRAVVDWQRATQNKPKKPKTGDRFNSDGSNFYSVAETSHLPPNTDVQILEVLSHEQPATVLLSDGFTHVKAFLSRPAVAALEAEIEEKLSEDTNGDVVAIAKVIVVGTPLGPPTGFIHLKVDAIEYQHHLRRLHKSTKAIEDLETVRSIVNTDLTEILNRQYALNEGSAYVPFDLTSDDATAGAQASDEPIRKRRRPNEPPFQTPVRASQPSSARPLAPTQGASSIVATQISASKVKRPSLSSDGLEMESGVNLQGPQAANFQSPTSRPSRPKQQLVAVDPKTMHMLSLLKGSAKDPPPPPVSAARSPRLQSPVRQVTQPETGVLLASPPLVASQTEPDPAPEPASTVVNGHPASKDPVHSSPQNKSASSHQELTHNQQSSHRQHHRRPIPQDQRKLLEQESSWWPPLPGKKLPHPNVPIKLLERWNAEASAALKQQNLLNGHASHKVAPGNDNVEDQNDDSESTSSESSVVSDSEDEDEDVPLSGWDKSPTQRQAMLPPDSTMNSNSQASPVVDRRRIESPHNSSGMKLATPSPALASSYKLVPETTIVQRTTDRSPDGVPGSTGSQRPRSSSGWTAEDDRLILWGYQNEVPLQEMSTKHGLTRPPKLIQERIVELLKANPEAIRQVNMSPGSRSSRNNSAAASPSVARNSQPSQSTPTGQRLPSRAHGSATPDNGSFRKLPAAVPPSVARNIQPPQNTSTGHRLPSRPHGPATPDHGSSRKHSAVASPSVSASSRATNDSSTNHSLPPKPPLPQGLKIPGETASDYRAAEILARSGISVVATTAPKGRPSNVTQLDGTPETKIEAAVPPRQKQRVPKPSAHSSERAVMSPAQHRHTPVNAQQEATVKTTPSNTPIVILDDDIDVSVPRTLEQDPSMVHRQKRREHFAQARRQDWLKQNYVLSRQHPFNFSQVYNAYKKVRPDDAVRPSDFSEAIADVFPETSPNNAGFIGLAMRSNVGTTFPKHIATPVADPDAAQLFGRSSSQAGFSLDRTADHQEMSAVRLMREATSTSRTTKQPSVFAKYAQQPTNGGATSCASTPSSGRKLPWDERNGATMTDPERTSISSSRLRDQSTLRSPATDTGLDSGTELPPRALAKATPLQPPRQQHNKPRGEVPRDNTGGFGEFANAFKNLRPGGAFAEPQQKNGAKKQLNVLSWEL</sequence>
<feature type="compositionally biased region" description="Polar residues" evidence="6">
    <location>
        <begin position="267"/>
        <end position="288"/>
    </location>
</feature>
<feature type="region of interest" description="Disordered" evidence="6">
    <location>
        <begin position="799"/>
        <end position="865"/>
    </location>
</feature>
<dbReference type="Proteomes" id="UP001271007">
    <property type="component" value="Unassembled WGS sequence"/>
</dbReference>
<keyword evidence="5" id="KW-0539">Nucleus</keyword>
<feature type="compositionally biased region" description="Polar residues" evidence="6">
    <location>
        <begin position="668"/>
        <end position="678"/>
    </location>
</feature>
<comment type="caution">
    <text evidence="8">The sequence shown here is derived from an EMBL/GenBank/DDBJ whole genome shotgun (WGS) entry which is preliminary data.</text>
</comment>
<feature type="domain" description="Shelterin complex subunit TPP1/Est3" evidence="7">
    <location>
        <begin position="7"/>
        <end position="120"/>
    </location>
</feature>
<evidence type="ECO:0000256" key="4">
    <source>
        <dbReference type="ARBA" id="ARBA00022895"/>
    </source>
</evidence>
<feature type="compositionally biased region" description="Polar residues" evidence="6">
    <location>
        <begin position="376"/>
        <end position="392"/>
    </location>
</feature>
<evidence type="ECO:0000256" key="3">
    <source>
        <dbReference type="ARBA" id="ARBA00022454"/>
    </source>
</evidence>
<keyword evidence="3" id="KW-0158">Chromosome</keyword>
<proteinExistence type="predicted"/>
<protein>
    <recommendedName>
        <fullName evidence="7">Shelterin complex subunit TPP1/Est3 domain-containing protein</fullName>
    </recommendedName>
</protein>
<evidence type="ECO:0000256" key="1">
    <source>
        <dbReference type="ARBA" id="ARBA00004123"/>
    </source>
</evidence>
<keyword evidence="9" id="KW-1185">Reference proteome</keyword>
<dbReference type="GO" id="GO:0042162">
    <property type="term" value="F:telomeric DNA binding"/>
    <property type="evidence" value="ECO:0007669"/>
    <property type="project" value="InterPro"/>
</dbReference>
<feature type="compositionally biased region" description="Polar residues" evidence="6">
    <location>
        <begin position="1090"/>
        <end position="1101"/>
    </location>
</feature>
<feature type="region of interest" description="Disordered" evidence="6">
    <location>
        <begin position="452"/>
        <end position="529"/>
    </location>
</feature>
<dbReference type="InterPro" id="IPR019437">
    <property type="entry name" value="TPP1/Est3"/>
</dbReference>
<feature type="region of interest" description="Disordered" evidence="6">
    <location>
        <begin position="565"/>
        <end position="593"/>
    </location>
</feature>
<evidence type="ECO:0000313" key="9">
    <source>
        <dbReference type="Proteomes" id="UP001271007"/>
    </source>
</evidence>
<dbReference type="GO" id="GO:0000781">
    <property type="term" value="C:chromosome, telomeric region"/>
    <property type="evidence" value="ECO:0007669"/>
    <property type="project" value="UniProtKB-SubCell"/>
</dbReference>